<dbReference type="OrthoDB" id="7305412at2"/>
<feature type="transmembrane region" description="Helical" evidence="1">
    <location>
        <begin position="110"/>
        <end position="129"/>
    </location>
</feature>
<keyword evidence="1" id="KW-1133">Transmembrane helix</keyword>
<keyword evidence="3" id="KW-1185">Reference proteome</keyword>
<gene>
    <name evidence="2" type="ORF">CWS72_09135</name>
</gene>
<evidence type="ECO:0000313" key="2">
    <source>
        <dbReference type="EMBL" id="PKU25015.1"/>
    </source>
</evidence>
<evidence type="ECO:0000256" key="1">
    <source>
        <dbReference type="SAM" id="Phobius"/>
    </source>
</evidence>
<name>A0A2N3PXB0_9PROT</name>
<evidence type="ECO:0000313" key="3">
    <source>
        <dbReference type="Proteomes" id="UP000233293"/>
    </source>
</evidence>
<comment type="caution">
    <text evidence="2">The sequence shown here is derived from an EMBL/GenBank/DDBJ whole genome shotgun (WGS) entry which is preliminary data.</text>
</comment>
<keyword evidence="1" id="KW-0812">Transmembrane</keyword>
<proteinExistence type="predicted"/>
<accession>A0A2N3PXB0</accession>
<sequence>MTGREFRRLMMIYGADLRRWPASRLAAAEKWQAAHPEFGGELRRTAEMDRLLRDVAPLVESSRVDRVMEKVLRKAEEERAVPELPASLLPPFAVPLRVPWLQRRWAPQGMLYLGLFFLGCAANLAVRLLTAETPLDLWFASNLSLPLGG</sequence>
<dbReference type="EMBL" id="PIUM01000007">
    <property type="protein sequence ID" value="PKU25015.1"/>
    <property type="molecule type" value="Genomic_DNA"/>
</dbReference>
<dbReference type="RefSeq" id="WP_101250275.1">
    <property type="nucleotide sequence ID" value="NZ_PIUM01000007.1"/>
</dbReference>
<dbReference type="Proteomes" id="UP000233293">
    <property type="component" value="Unassembled WGS sequence"/>
</dbReference>
<reference evidence="3" key="1">
    <citation type="submission" date="2017-12" db="EMBL/GenBank/DDBJ databases">
        <title>Draft genome sequence of Telmatospirillum siberiense 26-4b1T, an acidotolerant peatland alphaproteobacterium potentially involved in sulfur cycling.</title>
        <authorList>
            <person name="Hausmann B."/>
            <person name="Pjevac P."/>
            <person name="Schreck K."/>
            <person name="Herbold C.W."/>
            <person name="Daims H."/>
            <person name="Wagner M."/>
            <person name="Pester M."/>
            <person name="Loy A."/>
        </authorList>
    </citation>
    <scope>NUCLEOTIDE SEQUENCE [LARGE SCALE GENOMIC DNA]</scope>
    <source>
        <strain evidence="3">26-4b1</strain>
    </source>
</reference>
<keyword evidence="1" id="KW-0472">Membrane</keyword>
<protein>
    <submittedName>
        <fullName evidence="2">Uncharacterized protein</fullName>
    </submittedName>
</protein>
<dbReference type="AlphaFoldDB" id="A0A2N3PXB0"/>
<organism evidence="2 3">
    <name type="scientific">Telmatospirillum siberiense</name>
    <dbReference type="NCBI Taxonomy" id="382514"/>
    <lineage>
        <taxon>Bacteria</taxon>
        <taxon>Pseudomonadati</taxon>
        <taxon>Pseudomonadota</taxon>
        <taxon>Alphaproteobacteria</taxon>
        <taxon>Rhodospirillales</taxon>
        <taxon>Rhodospirillaceae</taxon>
        <taxon>Telmatospirillum</taxon>
    </lineage>
</organism>